<evidence type="ECO:0000313" key="4">
    <source>
        <dbReference type="Proteomes" id="UP000291822"/>
    </source>
</evidence>
<dbReference type="Pfam" id="PF00345">
    <property type="entry name" value="PapD_N"/>
    <property type="match status" value="1"/>
</dbReference>
<accession>A0A4R0YHE8</accession>
<keyword evidence="1" id="KW-0732">Signal</keyword>
<dbReference type="Proteomes" id="UP000291822">
    <property type="component" value="Unassembled WGS sequence"/>
</dbReference>
<dbReference type="InterPro" id="IPR050643">
    <property type="entry name" value="Periplasmic_pilus_chap"/>
</dbReference>
<dbReference type="Gene3D" id="2.60.40.10">
    <property type="entry name" value="Immunoglobulins"/>
    <property type="match status" value="1"/>
</dbReference>
<dbReference type="PANTHER" id="PTHR30251">
    <property type="entry name" value="PILUS ASSEMBLY CHAPERONE"/>
    <property type="match status" value="1"/>
</dbReference>
<feature type="chain" id="PRO_5020805921" evidence="1">
    <location>
        <begin position="27"/>
        <end position="249"/>
    </location>
</feature>
<dbReference type="GO" id="GO:0030288">
    <property type="term" value="C:outer membrane-bounded periplasmic space"/>
    <property type="evidence" value="ECO:0007669"/>
    <property type="project" value="InterPro"/>
</dbReference>
<dbReference type="InterPro" id="IPR008962">
    <property type="entry name" value="PapD-like_sf"/>
</dbReference>
<protein>
    <submittedName>
        <fullName evidence="3">Molecular chaperone</fullName>
    </submittedName>
</protein>
<dbReference type="SUPFAM" id="SSF49354">
    <property type="entry name" value="PapD-like"/>
    <property type="match status" value="1"/>
</dbReference>
<dbReference type="InterPro" id="IPR016147">
    <property type="entry name" value="Pili_assmbl_chaperone_N"/>
</dbReference>
<evidence type="ECO:0000313" key="3">
    <source>
        <dbReference type="EMBL" id="TCI06486.1"/>
    </source>
</evidence>
<evidence type="ECO:0000256" key="1">
    <source>
        <dbReference type="SAM" id="SignalP"/>
    </source>
</evidence>
<reference evidence="3 4" key="1">
    <citation type="submission" date="2019-02" db="EMBL/GenBank/DDBJ databases">
        <title>Dyella amyloliquefaciens sp. nov., isolated from forest soil.</title>
        <authorList>
            <person name="Gao Z.-H."/>
            <person name="Qiu L.-H."/>
        </authorList>
    </citation>
    <scope>NUCLEOTIDE SEQUENCE [LARGE SCALE GENOMIC DNA]</scope>
    <source>
        <strain evidence="3 4">KACC 12747</strain>
    </source>
</reference>
<feature type="domain" description="Pili assembly chaperone N-terminal" evidence="2">
    <location>
        <begin position="28"/>
        <end position="150"/>
    </location>
</feature>
<dbReference type="GO" id="GO:0071555">
    <property type="term" value="P:cell wall organization"/>
    <property type="evidence" value="ECO:0007669"/>
    <property type="project" value="InterPro"/>
</dbReference>
<dbReference type="EMBL" id="SJTG01000006">
    <property type="protein sequence ID" value="TCI06486.1"/>
    <property type="molecule type" value="Genomic_DNA"/>
</dbReference>
<dbReference type="AlphaFoldDB" id="A0A4R0YHE8"/>
<gene>
    <name evidence="3" type="ORF">EZM97_33950</name>
</gene>
<evidence type="ECO:0000259" key="2">
    <source>
        <dbReference type="Pfam" id="PF00345"/>
    </source>
</evidence>
<comment type="caution">
    <text evidence="3">The sequence shown here is derived from an EMBL/GenBank/DDBJ whole genome shotgun (WGS) entry which is preliminary data.</text>
</comment>
<dbReference type="PANTHER" id="PTHR30251:SF4">
    <property type="entry name" value="SLR1668 PROTEIN"/>
    <property type="match status" value="1"/>
</dbReference>
<proteinExistence type="predicted"/>
<name>A0A4R0YHE8_9GAMM</name>
<dbReference type="InterPro" id="IPR013783">
    <property type="entry name" value="Ig-like_fold"/>
</dbReference>
<organism evidence="3 4">
    <name type="scientific">Dyella soli</name>
    <dbReference type="NCBI Taxonomy" id="522319"/>
    <lineage>
        <taxon>Bacteria</taxon>
        <taxon>Pseudomonadati</taxon>
        <taxon>Pseudomonadota</taxon>
        <taxon>Gammaproteobacteria</taxon>
        <taxon>Lysobacterales</taxon>
        <taxon>Rhodanobacteraceae</taxon>
        <taxon>Dyella</taxon>
    </lineage>
</organism>
<feature type="signal peptide" evidence="1">
    <location>
        <begin position="1"/>
        <end position="26"/>
    </location>
</feature>
<sequence length="249" mass="26026">MAMAMRGGWRSTLFACLAAVCGWANATGLQVAPTTLSLRASQNADGLTLSNTGDDVIHAQVRVYHWRQDGSGDQLTPSPGLVISPPMVQIPAGGEQLIRVIRTGAPPNGPGAVEDAYRLAIDELPVDAKSGAGLRFVVHYSLPIFIEPAGAADTSPQLKYELEQSGQLVSLKVTNKGNGHGQLAALSFVDAAGQRTELVPGLLGYVLPGSTMHWALKPPANVFAKGGTLEVMVNGQKTTENLSLAGHSP</sequence>
<keyword evidence="4" id="KW-1185">Reference proteome</keyword>